<dbReference type="RefSeq" id="WP_375557446.1">
    <property type="nucleotide sequence ID" value="NZ_JBBVGT010000002.1"/>
</dbReference>
<gene>
    <name evidence="1" type="ORF">WKR92_08725</name>
</gene>
<sequence>MKQIYMILAACLLSFSCSKNKDSEPAMGYFVKTIKSGQGESEMKFELQYDDRNRLVEEHIKFASDDMRIRYDYDDVGRIIRAWWDDRLYGTFEYEGNILTKIIVPPNDTDPERTFPVTFADGTYQAMDGSIRFRMDDRQQLVYDDATRGHYTYTDKPGIHKHLYIQPVWFMGELSALAFYSLKISRYEIATITMRGTEYEARNKTDGQGNIIRVEMMEKGTGTAQQAWDITYEQRVLK</sequence>
<name>A0ABV5CEV2_9SPHI</name>
<protein>
    <recommendedName>
        <fullName evidence="3">YD repeat-containing protein</fullName>
    </recommendedName>
</protein>
<evidence type="ECO:0000313" key="1">
    <source>
        <dbReference type="EMBL" id="MFB5945915.1"/>
    </source>
</evidence>
<evidence type="ECO:0008006" key="3">
    <source>
        <dbReference type="Google" id="ProtNLM"/>
    </source>
</evidence>
<organism evidence="1 2">
    <name type="scientific">Albibacterium profundi</name>
    <dbReference type="NCBI Taxonomy" id="3134906"/>
    <lineage>
        <taxon>Bacteria</taxon>
        <taxon>Pseudomonadati</taxon>
        <taxon>Bacteroidota</taxon>
        <taxon>Sphingobacteriia</taxon>
        <taxon>Sphingobacteriales</taxon>
        <taxon>Sphingobacteriaceae</taxon>
        <taxon>Albibacterium</taxon>
    </lineage>
</organism>
<dbReference type="Proteomes" id="UP001580928">
    <property type="component" value="Unassembled WGS sequence"/>
</dbReference>
<dbReference type="EMBL" id="JBBVGT010000002">
    <property type="protein sequence ID" value="MFB5945915.1"/>
    <property type="molecule type" value="Genomic_DNA"/>
</dbReference>
<dbReference type="PROSITE" id="PS51257">
    <property type="entry name" value="PROKAR_LIPOPROTEIN"/>
    <property type="match status" value="1"/>
</dbReference>
<accession>A0ABV5CEV2</accession>
<proteinExistence type="predicted"/>
<comment type="caution">
    <text evidence="1">The sequence shown here is derived from an EMBL/GenBank/DDBJ whole genome shotgun (WGS) entry which is preliminary data.</text>
</comment>
<keyword evidence="2" id="KW-1185">Reference proteome</keyword>
<reference evidence="1 2" key="1">
    <citation type="submission" date="2024-04" db="EMBL/GenBank/DDBJ databases">
        <title>Albibacterium profundi sp. nov., isolated from sediment of the Challenger Deep of Mariana Trench.</title>
        <authorList>
            <person name="Wang Y."/>
        </authorList>
    </citation>
    <scope>NUCLEOTIDE SEQUENCE [LARGE SCALE GENOMIC DNA]</scope>
    <source>
        <strain evidence="1 2">RHL897</strain>
    </source>
</reference>
<evidence type="ECO:0000313" key="2">
    <source>
        <dbReference type="Proteomes" id="UP001580928"/>
    </source>
</evidence>